<dbReference type="EMBL" id="QRDW01000007">
    <property type="protein sequence ID" value="RED48606.1"/>
    <property type="molecule type" value="Genomic_DNA"/>
</dbReference>
<keyword evidence="2" id="KW-1185">Reference proteome</keyword>
<evidence type="ECO:0000313" key="2">
    <source>
        <dbReference type="Proteomes" id="UP000256845"/>
    </source>
</evidence>
<name>A0A3D9HI20_9PROT</name>
<gene>
    <name evidence="1" type="ORF">DFP90_107110</name>
</gene>
<comment type="caution">
    <text evidence="1">The sequence shown here is derived from an EMBL/GenBank/DDBJ whole genome shotgun (WGS) entry which is preliminary data.</text>
</comment>
<proteinExistence type="predicted"/>
<reference evidence="1 2" key="1">
    <citation type="submission" date="2018-07" db="EMBL/GenBank/DDBJ databases">
        <title>Genomic Encyclopedia of Type Strains, Phase III (KMG-III): the genomes of soil and plant-associated and newly described type strains.</title>
        <authorList>
            <person name="Whitman W."/>
        </authorList>
    </citation>
    <scope>NUCLEOTIDE SEQUENCE [LARGE SCALE GENOMIC DNA]</scope>
    <source>
        <strain evidence="1 2">CECT 8488</strain>
    </source>
</reference>
<accession>A0A3D9HI20</accession>
<evidence type="ECO:0000313" key="1">
    <source>
        <dbReference type="EMBL" id="RED48606.1"/>
    </source>
</evidence>
<organism evidence="1 2">
    <name type="scientific">Aestuariispira insulae</name>
    <dbReference type="NCBI Taxonomy" id="1461337"/>
    <lineage>
        <taxon>Bacteria</taxon>
        <taxon>Pseudomonadati</taxon>
        <taxon>Pseudomonadota</taxon>
        <taxon>Alphaproteobacteria</taxon>
        <taxon>Rhodospirillales</taxon>
        <taxon>Kiloniellaceae</taxon>
        <taxon>Aestuariispira</taxon>
    </lineage>
</organism>
<protein>
    <recommendedName>
        <fullName evidence="3">Lipoprotein</fullName>
    </recommendedName>
</protein>
<dbReference type="AlphaFoldDB" id="A0A3D9HI20"/>
<dbReference type="RefSeq" id="WP_115937550.1">
    <property type="nucleotide sequence ID" value="NZ_QRDW01000007.1"/>
</dbReference>
<sequence length="223" mass="25155">MGWTGRLAKLSVILTLVMGLGGCQSANQTGRNQGVEAFDTGSLVPGNLPALQFELGIEIREPMEVSEILSLGFEKSPASEHFLWEEESPESELKEILTEGDEFYVKKLAAPDLTGFLDVYIIYRDGVIKSVEFFALLTDENEYNQMKEITSWLFKNRLWNAFNYYKRRKPGQKGYEADLAELNATYENGIGKRIIQEYPSDGTLRAFYSYQPGLDYSVSNSGI</sequence>
<dbReference type="Proteomes" id="UP000256845">
    <property type="component" value="Unassembled WGS sequence"/>
</dbReference>
<evidence type="ECO:0008006" key="3">
    <source>
        <dbReference type="Google" id="ProtNLM"/>
    </source>
</evidence>
<dbReference type="PROSITE" id="PS51257">
    <property type="entry name" value="PROKAR_LIPOPROTEIN"/>
    <property type="match status" value="1"/>
</dbReference>